<dbReference type="RefSeq" id="WP_036808751.1">
    <property type="nucleotide sequence ID" value="NZ_CP051177.1"/>
</dbReference>
<proteinExistence type="predicted"/>
<keyword evidence="2" id="KW-1185">Reference proteome</keyword>
<organism evidence="1 2">
    <name type="scientific">Planococcus glaciei</name>
    <dbReference type="NCBI Taxonomy" id="459472"/>
    <lineage>
        <taxon>Bacteria</taxon>
        <taxon>Bacillati</taxon>
        <taxon>Bacillota</taxon>
        <taxon>Bacilli</taxon>
        <taxon>Bacillales</taxon>
        <taxon>Caryophanaceae</taxon>
        <taxon>Planococcus</taxon>
    </lineage>
</organism>
<evidence type="ECO:0000313" key="2">
    <source>
        <dbReference type="Proteomes" id="UP000509222"/>
    </source>
</evidence>
<dbReference type="AlphaFoldDB" id="A0A7H8QDB0"/>
<reference evidence="2" key="1">
    <citation type="submission" date="2020-06" db="EMBL/GenBank/DDBJ databases">
        <title>Isolation of Planomicrobium glaciei.</title>
        <authorList>
            <person name="Malisova L."/>
            <person name="Safrankova R."/>
            <person name="Jakubu V."/>
            <person name="Spanelova P."/>
        </authorList>
    </citation>
    <scope>NUCLEOTIDE SEQUENCE [LARGE SCALE GENOMIC DNA]</scope>
    <source>
        <strain evidence="2">NRL-ATB46093</strain>
    </source>
</reference>
<evidence type="ECO:0000313" key="1">
    <source>
        <dbReference type="EMBL" id="QKX52004.1"/>
    </source>
</evidence>
<protein>
    <submittedName>
        <fullName evidence="1">Uncharacterized protein</fullName>
    </submittedName>
</protein>
<accession>A0A7H8QDB0</accession>
<sequence length="71" mass="8442">MIHFHENDLVNRIVDFCYCKRNGGLSKRFGRINAEKPAYDRLAEKAVAFLFPQPTRLWDIYWKQLKIKGTI</sequence>
<dbReference type="EMBL" id="CP051177">
    <property type="protein sequence ID" value="QKX52004.1"/>
    <property type="molecule type" value="Genomic_DNA"/>
</dbReference>
<gene>
    <name evidence="1" type="ORF">HF394_16265</name>
</gene>
<dbReference type="Proteomes" id="UP000509222">
    <property type="component" value="Chromosome"/>
</dbReference>
<name>A0A7H8QDB0_9BACL</name>